<dbReference type="InterPro" id="IPR002241">
    <property type="entry name" value="Glyco_hydro_27"/>
</dbReference>
<proteinExistence type="inferred from homology"/>
<keyword evidence="2 6" id="KW-0732">Signal</keyword>
<organism evidence="8 9">
    <name type="scientific">Candidatus Acidiferrum panamense</name>
    <dbReference type="NCBI Taxonomy" id="2741543"/>
    <lineage>
        <taxon>Bacteria</taxon>
        <taxon>Pseudomonadati</taxon>
        <taxon>Acidobacteriota</taxon>
        <taxon>Terriglobia</taxon>
        <taxon>Candidatus Acidiferrales</taxon>
        <taxon>Candidatus Acidiferrum</taxon>
    </lineage>
</organism>
<dbReference type="EMBL" id="JACDQQ010000910">
    <property type="protein sequence ID" value="MBA0085200.1"/>
    <property type="molecule type" value="Genomic_DNA"/>
</dbReference>
<dbReference type="PANTHER" id="PTHR11452:SF42">
    <property type="entry name" value="ALPHA-GALACTOSIDASE"/>
    <property type="match status" value="1"/>
</dbReference>
<evidence type="ECO:0000256" key="1">
    <source>
        <dbReference type="ARBA" id="ARBA00009743"/>
    </source>
</evidence>
<protein>
    <recommendedName>
        <fullName evidence="5">Alpha-galactosidase</fullName>
        <ecNumber evidence="5">3.2.1.22</ecNumber>
    </recommendedName>
    <alternativeName>
        <fullName evidence="5">Melibiase</fullName>
    </alternativeName>
</protein>
<dbReference type="InterPro" id="IPR013780">
    <property type="entry name" value="Glyco_hydro_b"/>
</dbReference>
<dbReference type="GO" id="GO:0004557">
    <property type="term" value="F:alpha-galactosidase activity"/>
    <property type="evidence" value="ECO:0007669"/>
    <property type="project" value="UniProtKB-EC"/>
</dbReference>
<dbReference type="InterPro" id="IPR041233">
    <property type="entry name" value="Melibiase_C"/>
</dbReference>
<keyword evidence="4 5" id="KW-0326">Glycosidase</keyword>
<dbReference type="PRINTS" id="PR00740">
    <property type="entry name" value="GLHYDRLASE27"/>
</dbReference>
<dbReference type="GO" id="GO:0005975">
    <property type="term" value="P:carbohydrate metabolic process"/>
    <property type="evidence" value="ECO:0007669"/>
    <property type="project" value="InterPro"/>
</dbReference>
<evidence type="ECO:0000256" key="2">
    <source>
        <dbReference type="ARBA" id="ARBA00022729"/>
    </source>
</evidence>
<comment type="caution">
    <text evidence="8">The sequence shown here is derived from an EMBL/GenBank/DDBJ whole genome shotgun (WGS) entry which is preliminary data.</text>
</comment>
<keyword evidence="5" id="KW-1015">Disulfide bond</keyword>
<evidence type="ECO:0000256" key="5">
    <source>
        <dbReference type="RuleBase" id="RU361168"/>
    </source>
</evidence>
<evidence type="ECO:0000313" key="8">
    <source>
        <dbReference type="EMBL" id="MBA0085200.1"/>
    </source>
</evidence>
<keyword evidence="3 5" id="KW-0378">Hydrolase</keyword>
<dbReference type="Gene3D" id="3.20.20.70">
    <property type="entry name" value="Aldolase class I"/>
    <property type="match status" value="1"/>
</dbReference>
<dbReference type="AlphaFoldDB" id="A0A7V8SWD9"/>
<gene>
    <name evidence="8" type="ORF">HRJ53_09400</name>
</gene>
<accession>A0A7V8SWD9</accession>
<dbReference type="CDD" id="cd14792">
    <property type="entry name" value="GH27"/>
    <property type="match status" value="1"/>
</dbReference>
<comment type="similarity">
    <text evidence="1 5">Belongs to the glycosyl hydrolase 27 family.</text>
</comment>
<evidence type="ECO:0000313" key="9">
    <source>
        <dbReference type="Proteomes" id="UP000567293"/>
    </source>
</evidence>
<dbReference type="InterPro" id="IPR013785">
    <property type="entry name" value="Aldolase_TIM"/>
</dbReference>
<reference evidence="8" key="1">
    <citation type="submission" date="2020-06" db="EMBL/GenBank/DDBJ databases">
        <title>Legume-microbial interactions unlock mineral nutrients during tropical forest succession.</title>
        <authorList>
            <person name="Epihov D.Z."/>
        </authorList>
    </citation>
    <scope>NUCLEOTIDE SEQUENCE [LARGE SCALE GENOMIC DNA]</scope>
    <source>
        <strain evidence="8">Pan2503</strain>
    </source>
</reference>
<dbReference type="Pfam" id="PF17801">
    <property type="entry name" value="Melibiase_C"/>
    <property type="match status" value="1"/>
</dbReference>
<dbReference type="Proteomes" id="UP000567293">
    <property type="component" value="Unassembled WGS sequence"/>
</dbReference>
<evidence type="ECO:0000256" key="6">
    <source>
        <dbReference type="SAM" id="SignalP"/>
    </source>
</evidence>
<comment type="catalytic activity">
    <reaction evidence="5">
        <text>Hydrolysis of terminal, non-reducing alpha-D-galactose residues in alpha-D-galactosides, including galactose oligosaccharides, galactomannans and galactolipids.</text>
        <dbReference type="EC" id="3.2.1.22"/>
    </reaction>
</comment>
<dbReference type="PANTHER" id="PTHR11452">
    <property type="entry name" value="ALPHA-GALACTOSIDASE/ALPHA-N-ACETYLGALACTOSAMINIDASE"/>
    <property type="match status" value="1"/>
</dbReference>
<dbReference type="SUPFAM" id="SSF51011">
    <property type="entry name" value="Glycosyl hydrolase domain"/>
    <property type="match status" value="1"/>
</dbReference>
<evidence type="ECO:0000256" key="3">
    <source>
        <dbReference type="ARBA" id="ARBA00022801"/>
    </source>
</evidence>
<sequence>MQRARKHGLKCCVLAVAVRALSASAQTAAPNQTASRPPMGWNSYDGYGTTINEAAFKANADWLAAHLKPFGWQYLVIDEEWYVTDPVQGNSQDLHYTMDRFGRYTPALNRFPSAAGEAGFTSLADYVHRLGLKFGIHILRGIPRQAVKENLPIAGSPYHAAEAANTTDTCPWNYDNFGIDASQPAGQAYYDSLARLYADWGVDFVKADCISSNPYRGDEIRILSTGLNKTGRPIVLSLSPGPAPVEKIDELRKYAQMWRISNDIWDLWHSDRPYPQGVGDQFANAARWARFTQAGGWPDADMLPVGRLGPAPGWGKPRDTGLTRDEQQTLLTLWSIFCSPLMIGGDLAAADEWTVSLLTNREVIAVDQQSTGSHPVISTAKTVLWLSEPASRDGYYLAVFNVSGSQEKIHYAWSELGLRSQEYRMRDLWKGRDIGAARMVDLVLPAHGCALYRLSLR</sequence>
<dbReference type="InterPro" id="IPR017853">
    <property type="entry name" value="GH"/>
</dbReference>
<dbReference type="EC" id="3.2.1.22" evidence="5"/>
<keyword evidence="9" id="KW-1185">Reference proteome</keyword>
<evidence type="ECO:0000259" key="7">
    <source>
        <dbReference type="Pfam" id="PF17801"/>
    </source>
</evidence>
<dbReference type="SUPFAM" id="SSF51445">
    <property type="entry name" value="(Trans)glycosidases"/>
    <property type="match status" value="1"/>
</dbReference>
<feature type="chain" id="PRO_5030506622" description="Alpha-galactosidase" evidence="6">
    <location>
        <begin position="26"/>
        <end position="457"/>
    </location>
</feature>
<dbReference type="Gene3D" id="2.60.40.1180">
    <property type="entry name" value="Golgi alpha-mannosidase II"/>
    <property type="match status" value="1"/>
</dbReference>
<feature type="signal peptide" evidence="6">
    <location>
        <begin position="1"/>
        <end position="25"/>
    </location>
</feature>
<feature type="domain" description="Alpha galactosidase C-terminal" evidence="7">
    <location>
        <begin position="384"/>
        <end position="454"/>
    </location>
</feature>
<dbReference type="Pfam" id="PF16499">
    <property type="entry name" value="Melibiase_2"/>
    <property type="match status" value="1"/>
</dbReference>
<name>A0A7V8SWD9_9BACT</name>
<evidence type="ECO:0000256" key="4">
    <source>
        <dbReference type="ARBA" id="ARBA00023295"/>
    </source>
</evidence>